<dbReference type="Gene3D" id="3.40.30.10">
    <property type="entry name" value="Glutaredoxin"/>
    <property type="match status" value="1"/>
</dbReference>
<evidence type="ECO:0000313" key="9">
    <source>
        <dbReference type="Proteomes" id="UP001595712"/>
    </source>
</evidence>
<evidence type="ECO:0000256" key="5">
    <source>
        <dbReference type="ARBA" id="ARBA00023284"/>
    </source>
</evidence>
<protein>
    <recommendedName>
        <fullName evidence="6">Thioredoxin</fullName>
    </recommendedName>
</protein>
<dbReference type="PROSITE" id="PS51352">
    <property type="entry name" value="THIOREDOXIN_2"/>
    <property type="match status" value="1"/>
</dbReference>
<dbReference type="EMBL" id="JBHRWO010000012">
    <property type="protein sequence ID" value="MFC3493987.1"/>
    <property type="molecule type" value="Genomic_DNA"/>
</dbReference>
<evidence type="ECO:0000256" key="6">
    <source>
        <dbReference type="PIRNR" id="PIRNR000077"/>
    </source>
</evidence>
<dbReference type="InterPro" id="IPR036249">
    <property type="entry name" value="Thioredoxin-like_sf"/>
</dbReference>
<dbReference type="InterPro" id="IPR013766">
    <property type="entry name" value="Thioredoxin_domain"/>
</dbReference>
<dbReference type="Pfam" id="PF00085">
    <property type="entry name" value="Thioredoxin"/>
    <property type="match status" value="1"/>
</dbReference>
<evidence type="ECO:0000256" key="3">
    <source>
        <dbReference type="ARBA" id="ARBA00022982"/>
    </source>
</evidence>
<keyword evidence="2" id="KW-0813">Transport</keyword>
<proteinExistence type="inferred from homology"/>
<keyword evidence="9" id="KW-1185">Reference proteome</keyword>
<dbReference type="RefSeq" id="WP_387977341.1">
    <property type="nucleotide sequence ID" value="NZ_JBHRWO010000012.1"/>
</dbReference>
<accession>A0ABV7Q298</accession>
<evidence type="ECO:0000313" key="8">
    <source>
        <dbReference type="EMBL" id="MFC3493987.1"/>
    </source>
</evidence>
<reference evidence="9" key="1">
    <citation type="journal article" date="2019" name="Int. J. Syst. Evol. Microbiol.">
        <title>The Global Catalogue of Microorganisms (GCM) 10K type strain sequencing project: providing services to taxonomists for standard genome sequencing and annotation.</title>
        <authorList>
            <consortium name="The Broad Institute Genomics Platform"/>
            <consortium name="The Broad Institute Genome Sequencing Center for Infectious Disease"/>
            <person name="Wu L."/>
            <person name="Ma J."/>
        </authorList>
    </citation>
    <scope>NUCLEOTIDE SEQUENCE [LARGE SCALE GENOMIC DNA]</scope>
    <source>
        <strain evidence="9">CGMCC 4.7396</strain>
    </source>
</reference>
<dbReference type="InterPro" id="IPR005746">
    <property type="entry name" value="Thioredoxin"/>
</dbReference>
<evidence type="ECO:0000256" key="2">
    <source>
        <dbReference type="ARBA" id="ARBA00022448"/>
    </source>
</evidence>
<keyword evidence="5" id="KW-0676">Redox-active center</keyword>
<dbReference type="PRINTS" id="PR00421">
    <property type="entry name" value="THIOREDOXIN"/>
</dbReference>
<dbReference type="PANTHER" id="PTHR45663">
    <property type="entry name" value="GEO12009P1"/>
    <property type="match status" value="1"/>
</dbReference>
<dbReference type="Proteomes" id="UP001595712">
    <property type="component" value="Unassembled WGS sequence"/>
</dbReference>
<organism evidence="8 9">
    <name type="scientific">Glycomyces rhizosphaerae</name>
    <dbReference type="NCBI Taxonomy" id="2054422"/>
    <lineage>
        <taxon>Bacteria</taxon>
        <taxon>Bacillati</taxon>
        <taxon>Actinomycetota</taxon>
        <taxon>Actinomycetes</taxon>
        <taxon>Glycomycetales</taxon>
        <taxon>Glycomycetaceae</taxon>
        <taxon>Glycomyces</taxon>
    </lineage>
</organism>
<dbReference type="PANTHER" id="PTHR45663:SF11">
    <property type="entry name" value="GEO12009P1"/>
    <property type="match status" value="1"/>
</dbReference>
<dbReference type="CDD" id="cd02947">
    <property type="entry name" value="TRX_family"/>
    <property type="match status" value="1"/>
</dbReference>
<dbReference type="PIRSF" id="PIRSF000077">
    <property type="entry name" value="Thioredoxin"/>
    <property type="match status" value="1"/>
</dbReference>
<comment type="similarity">
    <text evidence="1 6">Belongs to the thioredoxin family.</text>
</comment>
<evidence type="ECO:0000256" key="4">
    <source>
        <dbReference type="ARBA" id="ARBA00023157"/>
    </source>
</evidence>
<dbReference type="InterPro" id="IPR017937">
    <property type="entry name" value="Thioredoxin_CS"/>
</dbReference>
<dbReference type="PROSITE" id="PS00194">
    <property type="entry name" value="THIOREDOXIN_1"/>
    <property type="match status" value="1"/>
</dbReference>
<feature type="domain" description="Thioredoxin" evidence="7">
    <location>
        <begin position="1"/>
        <end position="107"/>
    </location>
</feature>
<evidence type="ECO:0000256" key="1">
    <source>
        <dbReference type="ARBA" id="ARBA00008987"/>
    </source>
</evidence>
<keyword evidence="3" id="KW-0249">Electron transport</keyword>
<sequence>MSLNETTDAAFADDVLSSPIPVLVEFTADWCPPCKTIAPVLESIAESEHDRLRVVALDVDANPETTRKYQVMGMPTLALFVSGEVVTQVMGARPRSAILRELEPHLPKPSAS</sequence>
<evidence type="ECO:0000259" key="7">
    <source>
        <dbReference type="PROSITE" id="PS51352"/>
    </source>
</evidence>
<comment type="caution">
    <text evidence="8">The sequence shown here is derived from an EMBL/GenBank/DDBJ whole genome shotgun (WGS) entry which is preliminary data.</text>
</comment>
<name>A0ABV7Q298_9ACTN</name>
<dbReference type="SUPFAM" id="SSF52833">
    <property type="entry name" value="Thioredoxin-like"/>
    <property type="match status" value="1"/>
</dbReference>
<keyword evidence="4" id="KW-1015">Disulfide bond</keyword>
<gene>
    <name evidence="8" type="ORF">ACFO8M_16020</name>
</gene>